<evidence type="ECO:0000256" key="2">
    <source>
        <dbReference type="ARBA" id="ARBA00004286"/>
    </source>
</evidence>
<sequence>MASNDRSPPSRVPLATPSRAPLATPSRRPYSAFATPSRRPLLSTPLDKTAPRDLLNSVRRSQSFVRHAAISNAPTPHARAAIRALDLRRAAVFTPAKSRRRSIRDQRETPRDILRLLSRSLAPVSEPVPVSSSSSPPDKRSVEGALVEDHEMDVSNGMEYEESTEDDILLNPPELTLPLENGDDDDEEELVAPRSVLLEEETLGNVTVQSMEFPRRATNDIFIGRRLSRTSMGSMLMNESSIVPYQLNSDEVAPDSGFFPNLDLDDLPDRRTSGDMTMQRMDDTSKNDATTEIGNATIEEESLFMHLKEQPPGSPEPFGDISQLANLEAPALDHSMAESAGNDTYMQEDSVVPELNDGAVPSLDDSIIPAQDETIIPAADDTIISAPGNAAALAPDDDDGMFVTDNISQPENPPSDNSAFNDFKLTNGNPSPNADPNADPNHATNHPPILDLESETEHAGGHGPYGATLDPDLEERRREARKQGIRLSAYGIEYPSLPPTVVKKVALMFAQRSGLGKTKLSPETLRQLCMATDWFFEQAGADLRAYADHANRKTVDESDVVLLMKRQRQINKSATLFSQAHKYLPRELLQEIRMPVPPKTKKSRARNTGPVEEEYEEEEEEAEEVDGFEE</sequence>
<reference evidence="7 8" key="1">
    <citation type="submission" date="2015-03" db="EMBL/GenBank/DDBJ databases">
        <authorList>
            <person name="Radwan O."/>
            <person name="Al-Naeli F.A."/>
            <person name="Rendon G.A."/>
            <person name="Fields C."/>
        </authorList>
    </citation>
    <scope>NUCLEOTIDE SEQUENCE [LARGE SCALE GENOMIC DNA]</scope>
    <source>
        <strain evidence="7">CR-DP1</strain>
    </source>
</reference>
<keyword evidence="8" id="KW-1185">Reference proteome</keyword>
<evidence type="ECO:0000256" key="1">
    <source>
        <dbReference type="ARBA" id="ARBA00004123"/>
    </source>
</evidence>
<dbReference type="OrthoDB" id="10071681at2759"/>
<dbReference type="Proteomes" id="UP000033483">
    <property type="component" value="Unassembled WGS sequence"/>
</dbReference>
<dbReference type="GO" id="GO:0005694">
    <property type="term" value="C:chromosome"/>
    <property type="evidence" value="ECO:0007669"/>
    <property type="project" value="UniProtKB-SubCell"/>
</dbReference>
<feature type="compositionally biased region" description="Acidic residues" evidence="5">
    <location>
        <begin position="611"/>
        <end position="630"/>
    </location>
</feature>
<feature type="domain" description="CENP-T/Histone H4 histone fold" evidence="6">
    <location>
        <begin position="490"/>
        <end position="596"/>
    </location>
</feature>
<dbReference type="SUPFAM" id="SSF47113">
    <property type="entry name" value="Histone-fold"/>
    <property type="match status" value="1"/>
</dbReference>
<feature type="compositionally biased region" description="Low complexity" evidence="5">
    <location>
        <begin position="429"/>
        <end position="441"/>
    </location>
</feature>
<feature type="compositionally biased region" description="Low complexity" evidence="5">
    <location>
        <begin position="124"/>
        <end position="136"/>
    </location>
</feature>
<dbReference type="GO" id="GO:0003682">
    <property type="term" value="F:chromatin binding"/>
    <property type="evidence" value="ECO:0007669"/>
    <property type="project" value="TreeGrafter"/>
</dbReference>
<feature type="region of interest" description="Disordered" evidence="5">
    <location>
        <begin position="389"/>
        <end position="480"/>
    </location>
</feature>
<dbReference type="EMBL" id="LAEV01000286">
    <property type="protein sequence ID" value="KKA30724.1"/>
    <property type="molecule type" value="Genomic_DNA"/>
</dbReference>
<gene>
    <name evidence="7" type="ORF">TD95_003492</name>
</gene>
<feature type="compositionally biased region" description="Basic and acidic residues" evidence="5">
    <location>
        <begin position="137"/>
        <end position="153"/>
    </location>
</feature>
<proteinExistence type="predicted"/>
<dbReference type="GO" id="GO:0046982">
    <property type="term" value="F:protein heterodimerization activity"/>
    <property type="evidence" value="ECO:0007669"/>
    <property type="project" value="InterPro"/>
</dbReference>
<dbReference type="CDD" id="cd22920">
    <property type="entry name" value="HFD_CENP-T"/>
    <property type="match status" value="1"/>
</dbReference>
<dbReference type="PANTHER" id="PTHR22980:SF5">
    <property type="entry name" value="CENP-T_HISTONE H4 HISTONE FOLD DOMAIN-CONTAINING PROTEIN"/>
    <property type="match status" value="1"/>
</dbReference>
<keyword evidence="3" id="KW-0158">Chromosome</keyword>
<evidence type="ECO:0000256" key="4">
    <source>
        <dbReference type="ARBA" id="ARBA00023242"/>
    </source>
</evidence>
<evidence type="ECO:0000256" key="5">
    <source>
        <dbReference type="SAM" id="MobiDB-lite"/>
    </source>
</evidence>
<dbReference type="InterPro" id="IPR035425">
    <property type="entry name" value="CENP-T/H4_C"/>
</dbReference>
<comment type="caution">
    <text evidence="7">The sequence shown here is derived from an EMBL/GenBank/DDBJ whole genome shotgun (WGS) entry which is preliminary data.</text>
</comment>
<dbReference type="GO" id="GO:0000712">
    <property type="term" value="P:resolution of meiotic recombination intermediates"/>
    <property type="evidence" value="ECO:0007669"/>
    <property type="project" value="TreeGrafter"/>
</dbReference>
<evidence type="ECO:0000256" key="3">
    <source>
        <dbReference type="ARBA" id="ARBA00022454"/>
    </source>
</evidence>
<feature type="compositionally biased region" description="Polar residues" evidence="5">
    <location>
        <begin position="405"/>
        <end position="428"/>
    </location>
</feature>
<dbReference type="Gene3D" id="1.10.20.10">
    <property type="entry name" value="Histone, subunit A"/>
    <property type="match status" value="1"/>
</dbReference>
<evidence type="ECO:0000259" key="6">
    <source>
        <dbReference type="Pfam" id="PF15511"/>
    </source>
</evidence>
<dbReference type="Pfam" id="PF15511">
    <property type="entry name" value="CENP-T_C"/>
    <property type="match status" value="1"/>
</dbReference>
<dbReference type="PANTHER" id="PTHR22980">
    <property type="entry name" value="CORTISTATIN"/>
    <property type="match status" value="1"/>
</dbReference>
<protein>
    <recommendedName>
        <fullName evidence="6">CENP-T/Histone H4 histone fold domain-containing protein</fullName>
    </recommendedName>
</protein>
<evidence type="ECO:0000313" key="7">
    <source>
        <dbReference type="EMBL" id="KKA30724.1"/>
    </source>
</evidence>
<accession>A0A0F4ZJC4</accession>
<comment type="subcellular location">
    <subcellularLocation>
        <location evidence="2">Chromosome</location>
    </subcellularLocation>
    <subcellularLocation>
        <location evidence="1">Nucleus</location>
    </subcellularLocation>
</comment>
<dbReference type="InterPro" id="IPR009072">
    <property type="entry name" value="Histone-fold"/>
</dbReference>
<keyword evidence="4" id="KW-0539">Nucleus</keyword>
<dbReference type="GO" id="GO:0031297">
    <property type="term" value="P:replication fork processing"/>
    <property type="evidence" value="ECO:0007669"/>
    <property type="project" value="TreeGrafter"/>
</dbReference>
<feature type="region of interest" description="Disordered" evidence="5">
    <location>
        <begin position="1"/>
        <end position="49"/>
    </location>
</feature>
<dbReference type="GO" id="GO:0071821">
    <property type="term" value="C:FANCM-MHF complex"/>
    <property type="evidence" value="ECO:0007669"/>
    <property type="project" value="TreeGrafter"/>
</dbReference>
<evidence type="ECO:0000313" key="8">
    <source>
        <dbReference type="Proteomes" id="UP000033483"/>
    </source>
</evidence>
<dbReference type="AlphaFoldDB" id="A0A0F4ZJC4"/>
<feature type="region of interest" description="Disordered" evidence="5">
    <location>
        <begin position="594"/>
        <end position="630"/>
    </location>
</feature>
<organism evidence="7 8">
    <name type="scientific">Thielaviopsis punctulata</name>
    <dbReference type="NCBI Taxonomy" id="72032"/>
    <lineage>
        <taxon>Eukaryota</taxon>
        <taxon>Fungi</taxon>
        <taxon>Dikarya</taxon>
        <taxon>Ascomycota</taxon>
        <taxon>Pezizomycotina</taxon>
        <taxon>Sordariomycetes</taxon>
        <taxon>Hypocreomycetidae</taxon>
        <taxon>Microascales</taxon>
        <taxon>Ceratocystidaceae</taxon>
        <taxon>Thielaviopsis</taxon>
    </lineage>
</organism>
<feature type="region of interest" description="Disordered" evidence="5">
    <location>
        <begin position="124"/>
        <end position="153"/>
    </location>
</feature>
<name>A0A0F4ZJC4_9PEZI</name>